<dbReference type="Proteomes" id="UP000324091">
    <property type="component" value="Chromosome 8"/>
</dbReference>
<sequence>MGMRSSQREEDFDTSPHIRTFSWPFLWCTPREKRCHPAQRGHATNSWPPLKTVKSLIQDTRLARRTH</sequence>
<evidence type="ECO:0000313" key="1">
    <source>
        <dbReference type="EMBL" id="TWW56525.1"/>
    </source>
</evidence>
<name>A0A5C6MP62_9TELE</name>
<proteinExistence type="predicted"/>
<organism evidence="1 2">
    <name type="scientific">Takifugu flavidus</name>
    <name type="common">sansaifugu</name>
    <dbReference type="NCBI Taxonomy" id="433684"/>
    <lineage>
        <taxon>Eukaryota</taxon>
        <taxon>Metazoa</taxon>
        <taxon>Chordata</taxon>
        <taxon>Craniata</taxon>
        <taxon>Vertebrata</taxon>
        <taxon>Euteleostomi</taxon>
        <taxon>Actinopterygii</taxon>
        <taxon>Neopterygii</taxon>
        <taxon>Teleostei</taxon>
        <taxon>Neoteleostei</taxon>
        <taxon>Acanthomorphata</taxon>
        <taxon>Eupercaria</taxon>
        <taxon>Tetraodontiformes</taxon>
        <taxon>Tetradontoidea</taxon>
        <taxon>Tetraodontidae</taxon>
        <taxon>Takifugu</taxon>
    </lineage>
</organism>
<dbReference type="AlphaFoldDB" id="A0A5C6MP62"/>
<reference evidence="1 2" key="1">
    <citation type="submission" date="2019-04" db="EMBL/GenBank/DDBJ databases">
        <title>Chromosome genome assembly for Takifugu flavidus.</title>
        <authorList>
            <person name="Xiao S."/>
        </authorList>
    </citation>
    <scope>NUCLEOTIDE SEQUENCE [LARGE SCALE GENOMIC DNA]</scope>
    <source>
        <strain evidence="1">HTHZ2018</strain>
        <tissue evidence="1">Muscle</tissue>
    </source>
</reference>
<comment type="caution">
    <text evidence="1">The sequence shown here is derived from an EMBL/GenBank/DDBJ whole genome shotgun (WGS) entry which is preliminary data.</text>
</comment>
<evidence type="ECO:0000313" key="2">
    <source>
        <dbReference type="Proteomes" id="UP000324091"/>
    </source>
</evidence>
<protein>
    <submittedName>
        <fullName evidence="1">Uncharacterized protein</fullName>
    </submittedName>
</protein>
<dbReference type="EMBL" id="RHFK02000021">
    <property type="protein sequence ID" value="TWW56525.1"/>
    <property type="molecule type" value="Genomic_DNA"/>
</dbReference>
<keyword evidence="2" id="KW-1185">Reference proteome</keyword>
<accession>A0A5C6MP62</accession>
<gene>
    <name evidence="1" type="ORF">D4764_08G0005120</name>
</gene>